<feature type="compositionally biased region" description="Low complexity" evidence="1">
    <location>
        <begin position="463"/>
        <end position="475"/>
    </location>
</feature>
<feature type="region of interest" description="Disordered" evidence="1">
    <location>
        <begin position="510"/>
        <end position="727"/>
    </location>
</feature>
<gene>
    <name evidence="2" type="ORF">FA10DRAFT_299445</name>
</gene>
<feature type="compositionally biased region" description="Low complexity" evidence="1">
    <location>
        <begin position="564"/>
        <end position="578"/>
    </location>
</feature>
<feature type="compositionally biased region" description="Polar residues" evidence="1">
    <location>
        <begin position="425"/>
        <end position="438"/>
    </location>
</feature>
<feature type="compositionally biased region" description="Basic and acidic residues" evidence="1">
    <location>
        <begin position="37"/>
        <end position="51"/>
    </location>
</feature>
<feature type="region of interest" description="Disordered" evidence="1">
    <location>
        <begin position="25"/>
        <end position="55"/>
    </location>
</feature>
<feature type="compositionally biased region" description="Basic and acidic residues" evidence="1">
    <location>
        <begin position="232"/>
        <end position="254"/>
    </location>
</feature>
<dbReference type="InParanoid" id="A0A316YX83"/>
<dbReference type="STRING" id="215250.A0A316YX83"/>
<keyword evidence="3" id="KW-1185">Reference proteome</keyword>
<evidence type="ECO:0000313" key="3">
    <source>
        <dbReference type="Proteomes" id="UP000245768"/>
    </source>
</evidence>
<dbReference type="AlphaFoldDB" id="A0A316YX83"/>
<feature type="region of interest" description="Disordered" evidence="1">
    <location>
        <begin position="454"/>
        <end position="475"/>
    </location>
</feature>
<accession>A0A316YX83</accession>
<protein>
    <recommendedName>
        <fullName evidence="4">Telomere replication protein EST3</fullName>
    </recommendedName>
</protein>
<evidence type="ECO:0000313" key="2">
    <source>
        <dbReference type="EMBL" id="PWN94130.1"/>
    </source>
</evidence>
<proteinExistence type="predicted"/>
<dbReference type="GeneID" id="37046641"/>
<feature type="region of interest" description="Disordered" evidence="1">
    <location>
        <begin position="393"/>
        <end position="442"/>
    </location>
</feature>
<dbReference type="OrthoDB" id="2556442at2759"/>
<feature type="compositionally biased region" description="Low complexity" evidence="1">
    <location>
        <begin position="276"/>
        <end position="303"/>
    </location>
</feature>
<feature type="compositionally biased region" description="Polar residues" evidence="1">
    <location>
        <begin position="661"/>
        <end position="683"/>
    </location>
</feature>
<feature type="region of interest" description="Disordered" evidence="1">
    <location>
        <begin position="232"/>
        <end position="335"/>
    </location>
</feature>
<dbReference type="RefSeq" id="XP_025381328.1">
    <property type="nucleotide sequence ID" value="XM_025524725.1"/>
</dbReference>
<organism evidence="2 3">
    <name type="scientific">Acaromyces ingoldii</name>
    <dbReference type="NCBI Taxonomy" id="215250"/>
    <lineage>
        <taxon>Eukaryota</taxon>
        <taxon>Fungi</taxon>
        <taxon>Dikarya</taxon>
        <taxon>Basidiomycota</taxon>
        <taxon>Ustilaginomycotina</taxon>
        <taxon>Exobasidiomycetes</taxon>
        <taxon>Exobasidiales</taxon>
        <taxon>Cryptobasidiaceae</taxon>
        <taxon>Acaromyces</taxon>
    </lineage>
</organism>
<sequence>MAETLSPWLVAGLLKLSERYKLSLSSSEHRHRPGGAAEEHTKEGGREEPRDQTSIVSDVPFFKGNKVQIIRFHTFDMSGRLPDGTAGGDKDGIWCTIADRRHDVLARIAREAVEWFEATNDGKPFTSIKGSIIVAKSLRPSITLRLADGRPHLLVEVSAFQLLGSIGEVSFWETTSLEAELGLLPGAPATSTAAAVAAAVSNGQGESDEEAKSRRRLKRWFVKGVKAIRAREEERQARYERRKRQNEQKIRQRENGTSIEAPSSARASPRPLPVPSGIAASTLASSSSTESPQSSAPLSSIAATVNRDEAPPPAQAMRTHSPLPSAPTASEVPIPPTLTASTVAADSKHSKLAFEKAAAADDPWADFDLEKEAQQLDLVPLGAIQRDDGAQIPASIGSSMDLPGSSSGCLEDRNAREEERGRNATSISLQEESYNETIPATLPDAVTASGVLPERDSTKEVQGSVSATSATSVGAKRAVKVETTIPGASTMPDLILSGQSIPFLLNGEREDERAHTQSSGNQGVEKEEEEEILGSENGKQRSIHNTPTTGAEKDPMLESVFEATSAPTSSAPSSSQQSDIPIKEYKTVVNAVRLPNIHQQQQQTREGKRTEVLDESGQSQSRPIELKTTAEVSNGIQKEEQLSPSPHLPQKRLQFEESKDSSSSPRKVTKSATPDGSSRSNSVVEDKKSSGNKELLRKLLESKRKQREENIQEAQRRYEESHSKIIY</sequence>
<reference evidence="2 3" key="1">
    <citation type="journal article" date="2018" name="Mol. Biol. Evol.">
        <title>Broad Genomic Sampling Reveals a Smut Pathogenic Ancestry of the Fungal Clade Ustilaginomycotina.</title>
        <authorList>
            <person name="Kijpornyongpan T."/>
            <person name="Mondo S.J."/>
            <person name="Barry K."/>
            <person name="Sandor L."/>
            <person name="Lee J."/>
            <person name="Lipzen A."/>
            <person name="Pangilinan J."/>
            <person name="LaButti K."/>
            <person name="Hainaut M."/>
            <person name="Henrissat B."/>
            <person name="Grigoriev I.V."/>
            <person name="Spatafora J.W."/>
            <person name="Aime M.C."/>
        </authorList>
    </citation>
    <scope>NUCLEOTIDE SEQUENCE [LARGE SCALE GENOMIC DNA]</scope>
    <source>
        <strain evidence="2 3">MCA 4198</strain>
    </source>
</reference>
<dbReference type="EMBL" id="KZ819634">
    <property type="protein sequence ID" value="PWN94130.1"/>
    <property type="molecule type" value="Genomic_DNA"/>
</dbReference>
<evidence type="ECO:0000256" key="1">
    <source>
        <dbReference type="SAM" id="MobiDB-lite"/>
    </source>
</evidence>
<name>A0A316YX83_9BASI</name>
<feature type="compositionally biased region" description="Basic and acidic residues" evidence="1">
    <location>
        <begin position="410"/>
        <end position="422"/>
    </location>
</feature>
<evidence type="ECO:0008006" key="4">
    <source>
        <dbReference type="Google" id="ProtNLM"/>
    </source>
</evidence>
<dbReference type="Proteomes" id="UP000245768">
    <property type="component" value="Unassembled WGS sequence"/>
</dbReference>
<feature type="compositionally biased region" description="Basic and acidic residues" evidence="1">
    <location>
        <begin position="684"/>
        <end position="727"/>
    </location>
</feature>